<dbReference type="AlphaFoldDB" id="A0AAC9UM98"/>
<organism evidence="1 2">
    <name type="scientific">Pseudoalteromonas nigrifaciens</name>
    <dbReference type="NCBI Taxonomy" id="28109"/>
    <lineage>
        <taxon>Bacteria</taxon>
        <taxon>Pseudomonadati</taxon>
        <taxon>Pseudomonadota</taxon>
        <taxon>Gammaproteobacteria</taxon>
        <taxon>Alteromonadales</taxon>
        <taxon>Pseudoalteromonadaceae</taxon>
        <taxon>Pseudoalteromonas</taxon>
    </lineage>
</organism>
<evidence type="ECO:0000313" key="1">
    <source>
        <dbReference type="EMBL" id="ASM56338.1"/>
    </source>
</evidence>
<dbReference type="Proteomes" id="UP000198329">
    <property type="component" value="Plasmid unnamed"/>
</dbReference>
<evidence type="ECO:0000313" key="2">
    <source>
        <dbReference type="Proteomes" id="UP000198329"/>
    </source>
</evidence>
<proteinExistence type="predicted"/>
<accession>A0AAC9UM98</accession>
<dbReference type="KEGG" id="png:PNIG_p0058"/>
<sequence>MVDLSVVLTCQSEQYHFQSVKYDKSKLSNTQPSNSHHSD</sequence>
<keyword evidence="2" id="KW-1185">Reference proteome</keyword>
<dbReference type="EMBL" id="CP011038">
    <property type="protein sequence ID" value="ASM56338.1"/>
    <property type="molecule type" value="Genomic_DNA"/>
</dbReference>
<name>A0AAC9UM98_9GAMM</name>
<protein>
    <submittedName>
        <fullName evidence="1">Uncharacterized protein</fullName>
    </submittedName>
</protein>
<geneLocation type="plasmid" evidence="1 2">
    <name>unnamed</name>
</geneLocation>
<keyword evidence="1" id="KW-0614">Plasmid</keyword>
<gene>
    <name evidence="1" type="ORF">PNIG_p0058</name>
</gene>
<reference evidence="1 2" key="1">
    <citation type="submission" date="2015-03" db="EMBL/GenBank/DDBJ databases">
        <authorList>
            <person name="Xie B.-B."/>
            <person name="Rong J.-C."/>
            <person name="Qin Q.-L."/>
            <person name="Zhang Y.-Z."/>
        </authorList>
    </citation>
    <scope>NUCLEOTIDE SEQUENCE [LARGE SCALE GENOMIC DNA]</scope>
    <source>
        <strain evidence="1 2">KMM 661</strain>
        <plasmid evidence="1 2">unnamed</plasmid>
    </source>
</reference>